<dbReference type="InterPro" id="IPR050121">
    <property type="entry name" value="Cytochrome_P450_monoxygenase"/>
</dbReference>
<keyword evidence="20" id="KW-1185">Reference proteome</keyword>
<dbReference type="GO" id="GO:0016020">
    <property type="term" value="C:membrane"/>
    <property type="evidence" value="ECO:0007669"/>
    <property type="project" value="UniProtKB-SubCell"/>
</dbReference>
<dbReference type="PANTHER" id="PTHR24305:SF29">
    <property type="entry name" value="BENZOATE-PARA-HYDROXYLASE"/>
    <property type="match status" value="1"/>
</dbReference>
<dbReference type="EC" id="1.14.14.92" evidence="12"/>
<evidence type="ECO:0000256" key="3">
    <source>
        <dbReference type="ARBA" id="ARBA00010617"/>
    </source>
</evidence>
<evidence type="ECO:0000256" key="14">
    <source>
        <dbReference type="ARBA" id="ARBA00081895"/>
    </source>
</evidence>
<keyword evidence="5 16" id="KW-0479">Metal-binding</keyword>
<evidence type="ECO:0000256" key="13">
    <source>
        <dbReference type="ARBA" id="ARBA00072826"/>
    </source>
</evidence>
<proteinExistence type="inferred from homology"/>
<keyword evidence="7 16" id="KW-0408">Iron</keyword>
<dbReference type="InterPro" id="IPR002401">
    <property type="entry name" value="Cyt_P450_E_grp-I"/>
</dbReference>
<organism evidence="19 20">
    <name type="scientific">Aspergillus sclerotialis</name>
    <dbReference type="NCBI Taxonomy" id="2070753"/>
    <lineage>
        <taxon>Eukaryota</taxon>
        <taxon>Fungi</taxon>
        <taxon>Dikarya</taxon>
        <taxon>Ascomycota</taxon>
        <taxon>Pezizomycotina</taxon>
        <taxon>Eurotiomycetes</taxon>
        <taxon>Eurotiomycetidae</taxon>
        <taxon>Eurotiales</taxon>
        <taxon>Aspergillaceae</taxon>
        <taxon>Aspergillus</taxon>
        <taxon>Aspergillus subgen. Polypaecilum</taxon>
    </lineage>
</organism>
<dbReference type="PROSITE" id="PS00086">
    <property type="entry name" value="CYTOCHROME_P450"/>
    <property type="match status" value="1"/>
</dbReference>
<keyword evidence="4 16" id="KW-0349">Heme</keyword>
<comment type="catalytic activity">
    <reaction evidence="11">
        <text>benzoate + reduced [NADPH--hemoprotein reductase] + O2 = 4-hydroxybenzoate + oxidized [NADPH--hemoprotein reductase] + H2O + H(+)</text>
        <dbReference type="Rhea" id="RHEA:18033"/>
        <dbReference type="Rhea" id="RHEA-COMP:11964"/>
        <dbReference type="Rhea" id="RHEA-COMP:11965"/>
        <dbReference type="ChEBI" id="CHEBI:15377"/>
        <dbReference type="ChEBI" id="CHEBI:15378"/>
        <dbReference type="ChEBI" id="CHEBI:15379"/>
        <dbReference type="ChEBI" id="CHEBI:16150"/>
        <dbReference type="ChEBI" id="CHEBI:17879"/>
        <dbReference type="ChEBI" id="CHEBI:57618"/>
        <dbReference type="ChEBI" id="CHEBI:58210"/>
        <dbReference type="EC" id="1.14.14.92"/>
    </reaction>
</comment>
<dbReference type="STRING" id="2070753.A0A3A2Z9C8"/>
<dbReference type="FunFam" id="1.10.630.10:FF:000053">
    <property type="entry name" value="Cytochrome P450 benzoate 4-monooxygenase"/>
    <property type="match status" value="1"/>
</dbReference>
<dbReference type="SUPFAM" id="SSF48264">
    <property type="entry name" value="Cytochrome P450"/>
    <property type="match status" value="1"/>
</dbReference>
<dbReference type="OrthoDB" id="1470350at2759"/>
<comment type="similarity">
    <text evidence="3 17">Belongs to the cytochrome P450 family.</text>
</comment>
<keyword evidence="9 18" id="KW-0472">Membrane</keyword>
<name>A0A3A2Z9C8_9EURO</name>
<protein>
    <recommendedName>
        <fullName evidence="13">Benzoate 4-monooxygenase bphA</fullName>
        <ecNumber evidence="12">1.14.14.92</ecNumber>
    </recommendedName>
    <alternativeName>
        <fullName evidence="14">Benzoate-para-hydroxylase A</fullName>
    </alternativeName>
    <alternativeName>
        <fullName evidence="15">Cytochrome P450 monooxygenase cyp53A1</fullName>
    </alternativeName>
</protein>
<comment type="cofactor">
    <cofactor evidence="1 16">
        <name>heme</name>
        <dbReference type="ChEBI" id="CHEBI:30413"/>
    </cofactor>
</comment>
<evidence type="ECO:0000313" key="20">
    <source>
        <dbReference type="Proteomes" id="UP000266188"/>
    </source>
</evidence>
<dbReference type="InterPro" id="IPR017972">
    <property type="entry name" value="Cyt_P450_CS"/>
</dbReference>
<dbReference type="GO" id="GO:0018664">
    <property type="term" value="F:benzoate 4-monooxygenase activity"/>
    <property type="evidence" value="ECO:0007669"/>
    <property type="project" value="UniProtKB-EC"/>
</dbReference>
<evidence type="ECO:0000256" key="7">
    <source>
        <dbReference type="ARBA" id="ARBA00023004"/>
    </source>
</evidence>
<evidence type="ECO:0000256" key="17">
    <source>
        <dbReference type="RuleBase" id="RU000461"/>
    </source>
</evidence>
<gene>
    <name evidence="19" type="ORF">PHISCL_08131</name>
</gene>
<feature type="transmembrane region" description="Helical" evidence="18">
    <location>
        <begin position="6"/>
        <end position="24"/>
    </location>
</feature>
<dbReference type="CDD" id="cd11061">
    <property type="entry name" value="CYP67-like"/>
    <property type="match status" value="1"/>
</dbReference>
<sequence>MITDLIAPYVPYLLLGLVAAYYIFPYLQKWRLHDIPSPGLAAFTNFWLLLKARSGGRFQAVHDAHKKYGKMVRIAPNHVSIADDSAIQTIYGHGNGFLKAYVFELVLIRFTIDCLRDFYDAFVSIRRGLFNTRDRAEHTRKRKTVSHTFSAKSIGQFEQYIHANIELFVKQWNKIADLQTDPKTGYATIDALNWFNYLAFDIIGDLAFGAPFGMLEKGKDIAEMRKSPDAPPSYVPAVEVLNRRGEVSATLGCYSPLIPFAKYIPDRFFKDGLEAVENLAGIAVARVNERLKPEVMANNTRVDLLARLMEGRDATGAKLGREELTAEALTQLIAGSDTTSNTSCAILYWVVRTPGVIPKLHQVLDEAIPRDIDVPTHAMVKDIPYLQWIIWETMRIHSTSAMGLPRQVPPTTPSIEIAGHTFKAGDVVSVPSYTVHRSTDIWGPDAEQFVPERWDPVRLTSRQKASFIPFSTGPRACVGRNVAEMELLVICATVFRLFDFEIQQTGPMETREGFLRKPMGLQVGLKKRVPTA</sequence>
<evidence type="ECO:0000256" key="16">
    <source>
        <dbReference type="PIRSR" id="PIRSR602401-1"/>
    </source>
</evidence>
<reference evidence="20" key="1">
    <citation type="submission" date="2017-02" db="EMBL/GenBank/DDBJ databases">
        <authorList>
            <person name="Tafer H."/>
            <person name="Lopandic K."/>
        </authorList>
    </citation>
    <scope>NUCLEOTIDE SEQUENCE [LARGE SCALE GENOMIC DNA]</scope>
    <source>
        <strain evidence="20">CBS 366.77</strain>
    </source>
</reference>
<evidence type="ECO:0000256" key="11">
    <source>
        <dbReference type="ARBA" id="ARBA00050706"/>
    </source>
</evidence>
<keyword evidence="6 17" id="KW-0560">Oxidoreductase</keyword>
<dbReference type="AlphaFoldDB" id="A0A3A2Z9C8"/>
<evidence type="ECO:0000256" key="4">
    <source>
        <dbReference type="ARBA" id="ARBA00022617"/>
    </source>
</evidence>
<keyword evidence="18" id="KW-0812">Transmembrane</keyword>
<keyword evidence="18" id="KW-1133">Transmembrane helix</keyword>
<dbReference type="GO" id="GO:0020037">
    <property type="term" value="F:heme binding"/>
    <property type="evidence" value="ECO:0007669"/>
    <property type="project" value="InterPro"/>
</dbReference>
<keyword evidence="8 17" id="KW-0503">Monooxygenase</keyword>
<dbReference type="Proteomes" id="UP000266188">
    <property type="component" value="Unassembled WGS sequence"/>
</dbReference>
<evidence type="ECO:0000256" key="1">
    <source>
        <dbReference type="ARBA" id="ARBA00001971"/>
    </source>
</evidence>
<accession>A0A3A2Z9C8</accession>
<dbReference type="InterPro" id="IPR001128">
    <property type="entry name" value="Cyt_P450"/>
</dbReference>
<keyword evidence="10" id="KW-0325">Glycoprotein</keyword>
<evidence type="ECO:0000313" key="19">
    <source>
        <dbReference type="EMBL" id="RJE19526.1"/>
    </source>
</evidence>
<evidence type="ECO:0000256" key="9">
    <source>
        <dbReference type="ARBA" id="ARBA00023136"/>
    </source>
</evidence>
<dbReference type="Pfam" id="PF00067">
    <property type="entry name" value="p450"/>
    <property type="match status" value="1"/>
</dbReference>
<comment type="caution">
    <text evidence="19">The sequence shown here is derived from an EMBL/GenBank/DDBJ whole genome shotgun (WGS) entry which is preliminary data.</text>
</comment>
<feature type="binding site" description="axial binding residue" evidence="16">
    <location>
        <position position="477"/>
    </location>
    <ligand>
        <name>heme</name>
        <dbReference type="ChEBI" id="CHEBI:30413"/>
    </ligand>
    <ligandPart>
        <name>Fe</name>
        <dbReference type="ChEBI" id="CHEBI:18248"/>
    </ligandPart>
</feature>
<dbReference type="InterPro" id="IPR036396">
    <property type="entry name" value="Cyt_P450_sf"/>
</dbReference>
<dbReference type="PRINTS" id="PR00385">
    <property type="entry name" value="P450"/>
</dbReference>
<dbReference type="PANTHER" id="PTHR24305">
    <property type="entry name" value="CYTOCHROME P450"/>
    <property type="match status" value="1"/>
</dbReference>
<evidence type="ECO:0000256" key="15">
    <source>
        <dbReference type="ARBA" id="ARBA00082391"/>
    </source>
</evidence>
<dbReference type="PRINTS" id="PR00463">
    <property type="entry name" value="EP450I"/>
</dbReference>
<evidence type="ECO:0000256" key="8">
    <source>
        <dbReference type="ARBA" id="ARBA00023033"/>
    </source>
</evidence>
<evidence type="ECO:0000256" key="2">
    <source>
        <dbReference type="ARBA" id="ARBA00004370"/>
    </source>
</evidence>
<comment type="subcellular location">
    <subcellularLocation>
        <location evidence="2">Membrane</location>
    </subcellularLocation>
</comment>
<dbReference type="Gene3D" id="1.10.630.10">
    <property type="entry name" value="Cytochrome P450"/>
    <property type="match status" value="1"/>
</dbReference>
<dbReference type="EMBL" id="MVGC01000396">
    <property type="protein sequence ID" value="RJE19526.1"/>
    <property type="molecule type" value="Genomic_DNA"/>
</dbReference>
<evidence type="ECO:0000256" key="6">
    <source>
        <dbReference type="ARBA" id="ARBA00023002"/>
    </source>
</evidence>
<evidence type="ECO:0000256" key="5">
    <source>
        <dbReference type="ARBA" id="ARBA00022723"/>
    </source>
</evidence>
<evidence type="ECO:0000256" key="18">
    <source>
        <dbReference type="SAM" id="Phobius"/>
    </source>
</evidence>
<evidence type="ECO:0000256" key="10">
    <source>
        <dbReference type="ARBA" id="ARBA00023180"/>
    </source>
</evidence>
<evidence type="ECO:0000256" key="12">
    <source>
        <dbReference type="ARBA" id="ARBA00066552"/>
    </source>
</evidence>
<dbReference type="GO" id="GO:0005506">
    <property type="term" value="F:iron ion binding"/>
    <property type="evidence" value="ECO:0007669"/>
    <property type="project" value="InterPro"/>
</dbReference>